<dbReference type="NCBIfam" id="TIGR01814">
    <property type="entry name" value="kynureninase"/>
    <property type="match status" value="1"/>
</dbReference>
<feature type="modified residue" description="N6-(pyridoxal phosphate)lysine" evidence="4">
    <location>
        <position position="244"/>
    </location>
</feature>
<comment type="caution">
    <text evidence="4">Lacks conserved residue(s) required for the propagation of feature annotation.</text>
</comment>
<dbReference type="GO" id="GO:0030170">
    <property type="term" value="F:pyridoxal phosphate binding"/>
    <property type="evidence" value="ECO:0007669"/>
    <property type="project" value="UniProtKB-UniRule"/>
</dbReference>
<evidence type="ECO:0000256" key="5">
    <source>
        <dbReference type="NCBIfam" id="TIGR01814"/>
    </source>
</evidence>
<comment type="function">
    <text evidence="4 6">Catalyzes the cleavage of L-kynurenine (L-Kyn) and L-3-hydroxykynurenine (L-3OHKyn) into anthranilic acid (AA) and 3-hydroxyanthranilic acid (3-OHAA), respectively.</text>
</comment>
<feature type="binding site" evidence="4">
    <location>
        <position position="243"/>
    </location>
    <ligand>
        <name>pyridoxal 5'-phosphate</name>
        <dbReference type="ChEBI" id="CHEBI:597326"/>
    </ligand>
</feature>
<comment type="pathway">
    <text evidence="4 6">Amino-acid degradation; L-kynurenine degradation; L-alanine and anthranilate from L-kynurenine: step 1/1.</text>
</comment>
<organism evidence="7 8">
    <name type="scientific">Nibribacter ruber</name>
    <dbReference type="NCBI Taxonomy" id="2698458"/>
    <lineage>
        <taxon>Bacteria</taxon>
        <taxon>Pseudomonadati</taxon>
        <taxon>Bacteroidota</taxon>
        <taxon>Cytophagia</taxon>
        <taxon>Cytophagales</taxon>
        <taxon>Hymenobacteraceae</taxon>
        <taxon>Nibribacter</taxon>
    </lineage>
</organism>
<dbReference type="FunFam" id="3.40.640.10:FF:000031">
    <property type="entry name" value="Kynureninase"/>
    <property type="match status" value="1"/>
</dbReference>
<keyword evidence="3 4" id="KW-0663">Pyridoxal phosphate</keyword>
<name>A0A6P1P220_9BACT</name>
<dbReference type="GO" id="GO:0019805">
    <property type="term" value="P:quinolinate biosynthetic process"/>
    <property type="evidence" value="ECO:0007669"/>
    <property type="project" value="UniProtKB-UniRule"/>
</dbReference>
<dbReference type="Pfam" id="PF22580">
    <property type="entry name" value="KYNU_C"/>
    <property type="match status" value="1"/>
</dbReference>
<feature type="binding site" evidence="4">
    <location>
        <position position="105"/>
    </location>
    <ligand>
        <name>pyridoxal 5'-phosphate</name>
        <dbReference type="ChEBI" id="CHEBI:597326"/>
    </ligand>
</feature>
<keyword evidence="1 4" id="KW-0662">Pyridine nucleotide biosynthesis</keyword>
<dbReference type="GO" id="GO:0019441">
    <property type="term" value="P:L-tryptophan catabolic process to kynurenine"/>
    <property type="evidence" value="ECO:0007669"/>
    <property type="project" value="TreeGrafter"/>
</dbReference>
<dbReference type="GO" id="GO:0005737">
    <property type="term" value="C:cytoplasm"/>
    <property type="evidence" value="ECO:0007669"/>
    <property type="project" value="UniProtKB-UniRule"/>
</dbReference>
<evidence type="ECO:0000256" key="1">
    <source>
        <dbReference type="ARBA" id="ARBA00022642"/>
    </source>
</evidence>
<dbReference type="PANTHER" id="PTHR14084">
    <property type="entry name" value="KYNURENINASE"/>
    <property type="match status" value="1"/>
</dbReference>
<dbReference type="KEGG" id="nib:GU926_13655"/>
<dbReference type="RefSeq" id="WP_160692808.1">
    <property type="nucleotide sequence ID" value="NZ_CP047897.1"/>
</dbReference>
<dbReference type="Proteomes" id="UP000464214">
    <property type="component" value="Chromosome"/>
</dbReference>
<dbReference type="HAMAP" id="MF_01970">
    <property type="entry name" value="Kynureninase"/>
    <property type="match status" value="1"/>
</dbReference>
<evidence type="ECO:0000256" key="4">
    <source>
        <dbReference type="HAMAP-Rule" id="MF_01970"/>
    </source>
</evidence>
<keyword evidence="8" id="KW-1185">Reference proteome</keyword>
<dbReference type="PANTHER" id="PTHR14084:SF0">
    <property type="entry name" value="KYNURENINASE"/>
    <property type="match status" value="1"/>
</dbReference>
<evidence type="ECO:0000256" key="2">
    <source>
        <dbReference type="ARBA" id="ARBA00022801"/>
    </source>
</evidence>
<dbReference type="AlphaFoldDB" id="A0A6P1P220"/>
<gene>
    <name evidence="4 7" type="primary">kynU</name>
    <name evidence="7" type="ORF">GU926_13655</name>
</gene>
<reference evidence="7 8" key="1">
    <citation type="submission" date="2020-01" db="EMBL/GenBank/DDBJ databases">
        <authorList>
            <person name="Kim M."/>
        </authorList>
    </citation>
    <scope>NUCLEOTIDE SEQUENCE [LARGE SCALE GENOMIC DNA]</scope>
    <source>
        <strain evidence="7 8">BT10</strain>
    </source>
</reference>
<dbReference type="InterPro" id="IPR015422">
    <property type="entry name" value="PyrdxlP-dep_Trfase_small"/>
</dbReference>
<dbReference type="Gene3D" id="3.90.1150.10">
    <property type="entry name" value="Aspartate Aminotransferase, domain 1"/>
    <property type="match status" value="1"/>
</dbReference>
<dbReference type="UniPathway" id="UPA00334">
    <property type="reaction ID" value="UER00455"/>
</dbReference>
<feature type="binding site" evidence="4">
    <location>
        <position position="218"/>
    </location>
    <ligand>
        <name>pyridoxal 5'-phosphate</name>
        <dbReference type="ChEBI" id="CHEBI:597326"/>
    </ligand>
</feature>
<dbReference type="InterPro" id="IPR015424">
    <property type="entry name" value="PyrdxlP-dep_Trfase"/>
</dbReference>
<feature type="binding site" evidence="4">
    <location>
        <begin position="133"/>
        <end position="136"/>
    </location>
    <ligand>
        <name>pyridoxal 5'-phosphate</name>
        <dbReference type="ChEBI" id="CHEBI:597326"/>
    </ligand>
</feature>
<evidence type="ECO:0000313" key="7">
    <source>
        <dbReference type="EMBL" id="QHL88422.1"/>
    </source>
</evidence>
<comment type="catalytic activity">
    <reaction evidence="4 6">
        <text>L-kynurenine + H2O = anthranilate + L-alanine + H(+)</text>
        <dbReference type="Rhea" id="RHEA:16813"/>
        <dbReference type="ChEBI" id="CHEBI:15377"/>
        <dbReference type="ChEBI" id="CHEBI:15378"/>
        <dbReference type="ChEBI" id="CHEBI:16567"/>
        <dbReference type="ChEBI" id="CHEBI:57959"/>
        <dbReference type="ChEBI" id="CHEBI:57972"/>
        <dbReference type="EC" id="3.7.1.3"/>
    </reaction>
</comment>
<dbReference type="UniPathway" id="UPA00253">
    <property type="reaction ID" value="UER00329"/>
</dbReference>
<dbReference type="InterPro" id="IPR010111">
    <property type="entry name" value="Kynureninase"/>
</dbReference>
<dbReference type="PIRSF" id="PIRSF038800">
    <property type="entry name" value="KYNU"/>
    <property type="match status" value="1"/>
</dbReference>
<comment type="cofactor">
    <cofactor evidence="4 6">
        <name>pyridoxal 5'-phosphate</name>
        <dbReference type="ChEBI" id="CHEBI:597326"/>
    </cofactor>
</comment>
<dbReference type="EC" id="3.7.1.3" evidence="4 5"/>
<evidence type="ECO:0000256" key="3">
    <source>
        <dbReference type="ARBA" id="ARBA00022898"/>
    </source>
</evidence>
<feature type="binding site" evidence="4">
    <location>
        <position position="221"/>
    </location>
    <ligand>
        <name>pyridoxal 5'-phosphate</name>
        <dbReference type="ChEBI" id="CHEBI:597326"/>
    </ligand>
</feature>
<dbReference type="InterPro" id="IPR015421">
    <property type="entry name" value="PyrdxlP-dep_Trfase_major"/>
</dbReference>
<feature type="binding site" evidence="4">
    <location>
        <position position="302"/>
    </location>
    <ligand>
        <name>pyridoxal 5'-phosphate</name>
        <dbReference type="ChEBI" id="CHEBI:597326"/>
    </ligand>
</feature>
<dbReference type="GO" id="GO:0097053">
    <property type="term" value="P:L-kynurenine catabolic process"/>
    <property type="evidence" value="ECO:0007669"/>
    <property type="project" value="UniProtKB-UniRule"/>
</dbReference>
<evidence type="ECO:0000313" key="8">
    <source>
        <dbReference type="Proteomes" id="UP000464214"/>
    </source>
</evidence>
<comment type="pathway">
    <text evidence="4 6">Cofactor biosynthesis; NAD(+) biosynthesis; quinolinate from L-kynurenine: step 2/3.</text>
</comment>
<dbReference type="SUPFAM" id="SSF53383">
    <property type="entry name" value="PLP-dependent transferases"/>
    <property type="match status" value="1"/>
</dbReference>
<dbReference type="GO" id="GO:0030429">
    <property type="term" value="F:kynureninase activity"/>
    <property type="evidence" value="ECO:0007669"/>
    <property type="project" value="UniProtKB-UniRule"/>
</dbReference>
<proteinExistence type="inferred from homology"/>
<feature type="binding site" evidence="4">
    <location>
        <position position="106"/>
    </location>
    <ligand>
        <name>pyridoxal 5'-phosphate</name>
        <dbReference type="ChEBI" id="CHEBI:597326"/>
    </ligand>
</feature>
<dbReference type="GO" id="GO:0009435">
    <property type="term" value="P:NAD+ biosynthetic process"/>
    <property type="evidence" value="ECO:0007669"/>
    <property type="project" value="UniProtKB-UniRule"/>
</dbReference>
<protein>
    <recommendedName>
        <fullName evidence="4 5">Kynureninase</fullName>
        <ecNumber evidence="4 5">3.7.1.3</ecNumber>
    </recommendedName>
    <alternativeName>
        <fullName evidence="4">L-kynurenine hydrolase</fullName>
    </alternativeName>
</protein>
<dbReference type="GO" id="GO:0043420">
    <property type="term" value="P:anthranilate metabolic process"/>
    <property type="evidence" value="ECO:0007669"/>
    <property type="project" value="TreeGrafter"/>
</dbReference>
<sequence>MTFQNTLAFAQAQDAADSLRGFREQFHIPQHNGQDTVYLCGNSLGLQPKSARASVEEEMHKWATLGVEGHFKGDTPWFTYHKALAEPTARIVGAKPEEVIVMNQLTVNLHLMLVSFYQPKEGRYKILTEAGAFPSDQYALETQVKFHGYNPEDAIIEISPREGETTWRNEDILQAIQEHGNELALVMMGGVHYYTGQVFDMAAITKAAHAVGALCGFDLAHAAGNVPLQLHDWDVDFAVWCTYKYMNSGPGGTSGAFVHERHANNPDLPRFAGWWGHDQQERFQMKKGFIPMAGAEGWQLSNAQILPLAVHKASLALFEEAGMENLRAKSERLTAYLEFLIKELNQPKELLEIITPSGPEARGCQISLLVNQNGRQLFDTLMANGFILDWREPNVIRVAPTPMYNTFEDVYRFGQFLAAHFEIMNND</sequence>
<accession>A0A6P1P220</accession>
<keyword evidence="2 4" id="KW-0378">Hydrolase</keyword>
<comment type="similarity">
    <text evidence="4 6">Belongs to the kynureninase family.</text>
</comment>
<evidence type="ECO:0000256" key="6">
    <source>
        <dbReference type="PIRNR" id="PIRNR038800"/>
    </source>
</evidence>
<comment type="subunit">
    <text evidence="4 6">Homodimer.</text>
</comment>
<feature type="binding site" evidence="4">
    <location>
        <position position="274"/>
    </location>
    <ligand>
        <name>pyridoxal 5'-phosphate</name>
        <dbReference type="ChEBI" id="CHEBI:597326"/>
    </ligand>
</feature>
<dbReference type="Gene3D" id="3.40.640.10">
    <property type="entry name" value="Type I PLP-dependent aspartate aminotransferase-like (Major domain)"/>
    <property type="match status" value="1"/>
</dbReference>
<dbReference type="EMBL" id="CP047897">
    <property type="protein sequence ID" value="QHL88422.1"/>
    <property type="molecule type" value="Genomic_DNA"/>
</dbReference>
<comment type="catalytic activity">
    <reaction evidence="6">
        <text>3-hydroxy-L-kynurenine + H2O = 3-hydroxyanthranilate + L-alanine + H(+)</text>
        <dbReference type="Rhea" id="RHEA:25143"/>
        <dbReference type="ChEBI" id="CHEBI:15377"/>
        <dbReference type="ChEBI" id="CHEBI:15378"/>
        <dbReference type="ChEBI" id="CHEBI:36559"/>
        <dbReference type="ChEBI" id="CHEBI:57972"/>
        <dbReference type="ChEBI" id="CHEBI:58125"/>
        <dbReference type="EC" id="3.7.1.3"/>
    </reaction>
</comment>